<dbReference type="PANTHER" id="PTHR43549:SF3">
    <property type="entry name" value="MULTIDRUG RESISTANCE PROTEIN YPNP-RELATED"/>
    <property type="match status" value="1"/>
</dbReference>
<dbReference type="InterPro" id="IPR002528">
    <property type="entry name" value="MATE_fam"/>
</dbReference>
<evidence type="ECO:0000256" key="4">
    <source>
        <dbReference type="ARBA" id="ARBA00022692"/>
    </source>
</evidence>
<accession>A0A1T4MLC3</accession>
<dbReference type="STRING" id="261392.SAMN02745149_02021"/>
<dbReference type="GeneID" id="78317293"/>
<feature type="transmembrane region" description="Helical" evidence="7">
    <location>
        <begin position="101"/>
        <end position="120"/>
    </location>
</feature>
<feature type="transmembrane region" description="Helical" evidence="7">
    <location>
        <begin position="140"/>
        <end position="162"/>
    </location>
</feature>
<evidence type="ECO:0000256" key="6">
    <source>
        <dbReference type="ARBA" id="ARBA00023136"/>
    </source>
</evidence>
<dbReference type="OrthoDB" id="9806302at2"/>
<evidence type="ECO:0000256" key="7">
    <source>
        <dbReference type="SAM" id="Phobius"/>
    </source>
</evidence>
<dbReference type="PANTHER" id="PTHR43549">
    <property type="entry name" value="MULTIDRUG RESISTANCE PROTEIN YPNP-RELATED"/>
    <property type="match status" value="1"/>
</dbReference>
<dbReference type="AlphaFoldDB" id="A0A1T4MLC3"/>
<evidence type="ECO:0000313" key="9">
    <source>
        <dbReference type="Proteomes" id="UP000190423"/>
    </source>
</evidence>
<evidence type="ECO:0000256" key="5">
    <source>
        <dbReference type="ARBA" id="ARBA00022989"/>
    </source>
</evidence>
<dbReference type="CDD" id="cd13138">
    <property type="entry name" value="MATE_yoeA_like"/>
    <property type="match status" value="1"/>
</dbReference>
<evidence type="ECO:0000256" key="2">
    <source>
        <dbReference type="ARBA" id="ARBA00022448"/>
    </source>
</evidence>
<keyword evidence="2" id="KW-0813">Transport</keyword>
<evidence type="ECO:0000256" key="1">
    <source>
        <dbReference type="ARBA" id="ARBA00004651"/>
    </source>
</evidence>
<dbReference type="GO" id="GO:0042910">
    <property type="term" value="F:xenobiotic transmembrane transporter activity"/>
    <property type="evidence" value="ECO:0007669"/>
    <property type="project" value="InterPro"/>
</dbReference>
<dbReference type="NCBIfam" id="TIGR00797">
    <property type="entry name" value="matE"/>
    <property type="match status" value="1"/>
</dbReference>
<feature type="transmembrane region" description="Helical" evidence="7">
    <location>
        <begin position="361"/>
        <end position="380"/>
    </location>
</feature>
<keyword evidence="4 7" id="KW-0812">Transmembrane</keyword>
<dbReference type="EMBL" id="FUWG01000016">
    <property type="protein sequence ID" value="SJZ67657.1"/>
    <property type="molecule type" value="Genomic_DNA"/>
</dbReference>
<evidence type="ECO:0000313" key="8">
    <source>
        <dbReference type="EMBL" id="SJZ67657.1"/>
    </source>
</evidence>
<dbReference type="PIRSF" id="PIRSF006603">
    <property type="entry name" value="DinF"/>
    <property type="match status" value="1"/>
</dbReference>
<dbReference type="InterPro" id="IPR048279">
    <property type="entry name" value="MdtK-like"/>
</dbReference>
<dbReference type="Pfam" id="PF01554">
    <property type="entry name" value="MatE"/>
    <property type="match status" value="2"/>
</dbReference>
<dbReference type="InterPro" id="IPR052031">
    <property type="entry name" value="Membrane_Transporter-Flippase"/>
</dbReference>
<dbReference type="Proteomes" id="UP000190423">
    <property type="component" value="Unassembled WGS sequence"/>
</dbReference>
<feature type="transmembrane region" description="Helical" evidence="7">
    <location>
        <begin position="417"/>
        <end position="439"/>
    </location>
</feature>
<reference evidence="8 9" key="1">
    <citation type="submission" date="2017-02" db="EMBL/GenBank/DDBJ databases">
        <authorList>
            <person name="Peterson S.W."/>
        </authorList>
    </citation>
    <scope>NUCLEOTIDE SEQUENCE [LARGE SCALE GENOMIC DNA]</scope>
    <source>
        <strain evidence="8 9">ATCC BAA-908</strain>
    </source>
</reference>
<feature type="transmembrane region" description="Helical" evidence="7">
    <location>
        <begin position="174"/>
        <end position="193"/>
    </location>
</feature>
<gene>
    <name evidence="8" type="ORF">SAMN02745149_02021</name>
</gene>
<dbReference type="RefSeq" id="WP_078933908.1">
    <property type="nucleotide sequence ID" value="NZ_FUWG01000016.1"/>
</dbReference>
<keyword evidence="3" id="KW-1003">Cell membrane</keyword>
<protein>
    <submittedName>
        <fullName evidence="8">Putative efflux protein, MATE family</fullName>
    </submittedName>
</protein>
<feature type="transmembrane region" description="Helical" evidence="7">
    <location>
        <begin position="392"/>
        <end position="411"/>
    </location>
</feature>
<dbReference type="GO" id="GO:0015297">
    <property type="term" value="F:antiporter activity"/>
    <property type="evidence" value="ECO:0007669"/>
    <property type="project" value="InterPro"/>
</dbReference>
<comment type="subcellular location">
    <subcellularLocation>
        <location evidence="1">Cell membrane</location>
        <topology evidence="1">Multi-pass membrane protein</topology>
    </subcellularLocation>
</comment>
<organism evidence="8 9">
    <name type="scientific">Treponema porcinum</name>
    <dbReference type="NCBI Taxonomy" id="261392"/>
    <lineage>
        <taxon>Bacteria</taxon>
        <taxon>Pseudomonadati</taxon>
        <taxon>Spirochaetota</taxon>
        <taxon>Spirochaetia</taxon>
        <taxon>Spirochaetales</taxon>
        <taxon>Treponemataceae</taxon>
        <taxon>Treponema</taxon>
    </lineage>
</organism>
<feature type="transmembrane region" description="Helical" evidence="7">
    <location>
        <begin position="20"/>
        <end position="37"/>
    </location>
</feature>
<feature type="transmembrane region" description="Helical" evidence="7">
    <location>
        <begin position="63"/>
        <end position="89"/>
    </location>
</feature>
<feature type="transmembrane region" description="Helical" evidence="7">
    <location>
        <begin position="199"/>
        <end position="216"/>
    </location>
</feature>
<name>A0A1T4MLC3_TREPO</name>
<sequence>MIQPRTDTVSITEGPIWKGLLAFFFPILLGTFFQQLYNTVDAVVVGNFIGKEALAAAGGGTAIYINLLVGFFTGLSAGSTIIISQFFGAGRKRELAAAVRTAIWISVVLGIFMTAAGLILSRPALLVIETPQPVFDDSLLYLRIYFIGILPMFIYNMGAGVLRAAGDSKSPFTVLVAGCFINIVLDLLFVPVLKLGIAGAAWATVISQTFCMAVIIKKLHRNSSFDFRITNIKPETNLLNKMMRLGLPTGIQSSLYTISNLIIQSNVNSFGTDMIAAVAAYGRIDAFFWMTISSFGTAITTFAGQNYGAHLISRIKKGTAEGLLMMGAISVFYTVLFYSTGKYIFRLFTADAAVIEEGMNILRFLSPFFIVYMPIEVLSGTIHGAGDTFRPMIITMLGVCVLRIVWLFAAVPLHRTINTVLACYPVTWIATSIAFFIYYASNAWLKETDAIK</sequence>
<feature type="transmembrane region" description="Helical" evidence="7">
    <location>
        <begin position="323"/>
        <end position="341"/>
    </location>
</feature>
<keyword evidence="5 7" id="KW-1133">Transmembrane helix</keyword>
<keyword evidence="6 7" id="KW-0472">Membrane</keyword>
<dbReference type="GO" id="GO:0005886">
    <property type="term" value="C:plasma membrane"/>
    <property type="evidence" value="ECO:0007669"/>
    <property type="project" value="UniProtKB-SubCell"/>
</dbReference>
<evidence type="ECO:0000256" key="3">
    <source>
        <dbReference type="ARBA" id="ARBA00022475"/>
    </source>
</evidence>
<proteinExistence type="predicted"/>
<keyword evidence="9" id="KW-1185">Reference proteome</keyword>